<dbReference type="InterPro" id="IPR016024">
    <property type="entry name" value="ARM-type_fold"/>
</dbReference>
<dbReference type="STRING" id="109895.A0A507E747"/>
<proteinExistence type="predicted"/>
<dbReference type="Pfam" id="PF05536">
    <property type="entry name" value="Neurochondrin"/>
    <property type="match status" value="1"/>
</dbReference>
<dbReference type="InterPro" id="IPR008709">
    <property type="entry name" value="Neurochondrin"/>
</dbReference>
<accession>A0A507E747</accession>
<dbReference type="EMBL" id="QEAQ01000020">
    <property type="protein sequence ID" value="TPX59889.1"/>
    <property type="molecule type" value="Genomic_DNA"/>
</dbReference>
<evidence type="ECO:0000313" key="2">
    <source>
        <dbReference type="Proteomes" id="UP000318582"/>
    </source>
</evidence>
<comment type="caution">
    <text evidence="1">The sequence shown here is derived from an EMBL/GenBank/DDBJ whole genome shotgun (WGS) entry which is preliminary data.</text>
</comment>
<dbReference type="InterPro" id="IPR011989">
    <property type="entry name" value="ARM-like"/>
</dbReference>
<sequence>MSSEPTEDQQLLKCLELLSENSTDEEKFVALLLLPRLLDDPQSNGRKLWLCFERMNWSFVERLLSAEDTPDMPQEALHSIAVNLIAGFAAEDDLVGRPELTTQIPCLAKLLIKETAETVGTVLQCLHRMAMSADSAAVILEEDTLRCIICVLSGQTEELSLQALRVLEQLYAQVSSSTTYMDRGTEEVSHQLLPEVARLFATNNGQLKFECARFLVEMSADQTVRKTNTMPSWALDVRQGVTTILRSKIGVEQRDMAFILSSSMLRQLGSKWMAVDSSKKQGDSGQLSETQFWTLLVHLAGGEIRVLLDDIPASEVPEANSRVSTILPVCAEIVELLMRGLIELSTDEAPTTMSTDVLSSIRESLHETFESVRSYLVDIYANFQYKKDRALVDNVVTAACLRLMSTWLAEEDSLAPKEIQQVIPIIVIAGTSRLECIGIHPIEFLGPALVNITADPQIRDAFLNAGGCGMIVNFWRNLNAISPLSLSIVSILLNIVATKGDTAVKAESNTFLEALALSLADMNRLRGQDPRSADMIVLAHYIAFSVMVIRNLTAAQVQSNEKIIAEIVDHAASFLLAGLETSRAGAVVDWADLKELWLISASGCAQSIPKGHPLRQLPSIQKLVADTQAAKLGLVEPEVRDSMTRLGKVFL</sequence>
<dbReference type="AlphaFoldDB" id="A0A507E747"/>
<evidence type="ECO:0000313" key="1">
    <source>
        <dbReference type="EMBL" id="TPX59889.1"/>
    </source>
</evidence>
<dbReference type="Proteomes" id="UP000318582">
    <property type="component" value="Unassembled WGS sequence"/>
</dbReference>
<evidence type="ECO:0008006" key="3">
    <source>
        <dbReference type="Google" id="ProtNLM"/>
    </source>
</evidence>
<name>A0A507E747_9FUNG</name>
<dbReference type="PANTHER" id="PTHR13109:SF7">
    <property type="entry name" value="NEUROCHONDRIN"/>
    <property type="match status" value="1"/>
</dbReference>
<protein>
    <recommendedName>
        <fullName evidence="3">Neurochondrin</fullName>
    </recommendedName>
</protein>
<dbReference type="Gene3D" id="1.25.10.10">
    <property type="entry name" value="Leucine-rich Repeat Variant"/>
    <property type="match status" value="1"/>
</dbReference>
<dbReference type="PANTHER" id="PTHR13109">
    <property type="entry name" value="NEUROCHONDRIN"/>
    <property type="match status" value="1"/>
</dbReference>
<organism evidence="1 2">
    <name type="scientific">Powellomyces hirtus</name>
    <dbReference type="NCBI Taxonomy" id="109895"/>
    <lineage>
        <taxon>Eukaryota</taxon>
        <taxon>Fungi</taxon>
        <taxon>Fungi incertae sedis</taxon>
        <taxon>Chytridiomycota</taxon>
        <taxon>Chytridiomycota incertae sedis</taxon>
        <taxon>Chytridiomycetes</taxon>
        <taxon>Spizellomycetales</taxon>
        <taxon>Powellomycetaceae</taxon>
        <taxon>Powellomyces</taxon>
    </lineage>
</organism>
<reference evidence="1 2" key="1">
    <citation type="journal article" date="2019" name="Sci. Rep.">
        <title>Comparative genomics of chytrid fungi reveal insights into the obligate biotrophic and pathogenic lifestyle of Synchytrium endobioticum.</title>
        <authorList>
            <person name="van de Vossenberg B.T.L.H."/>
            <person name="Warris S."/>
            <person name="Nguyen H.D.T."/>
            <person name="van Gent-Pelzer M.P.E."/>
            <person name="Joly D.L."/>
            <person name="van de Geest H.C."/>
            <person name="Bonants P.J.M."/>
            <person name="Smith D.S."/>
            <person name="Levesque C.A."/>
            <person name="van der Lee T.A.J."/>
        </authorList>
    </citation>
    <scope>NUCLEOTIDE SEQUENCE [LARGE SCALE GENOMIC DNA]</scope>
    <source>
        <strain evidence="1 2">CBS 809.83</strain>
    </source>
</reference>
<gene>
    <name evidence="1" type="ORF">PhCBS80983_g02173</name>
</gene>
<keyword evidence="2" id="KW-1185">Reference proteome</keyword>
<dbReference type="SUPFAM" id="SSF48371">
    <property type="entry name" value="ARM repeat"/>
    <property type="match status" value="1"/>
</dbReference>